<dbReference type="AlphaFoldDB" id="A0A9P6J5C6"/>
<name>A0A9P6J5C6_9FUNG</name>
<gene>
    <name evidence="1" type="ORF">BGZ65_005867</name>
</gene>
<accession>A0A9P6J5C6</accession>
<sequence length="342" mass="37165">MIKRKNPPSASGASVIRVSKKRLKRVSGTAPPESKVEHFKSYFTDPPNVDDILSGVLEGEFVMTQQNEALEEDEEQDSEELGATTASTSKAPFRGVRFFPINRARIFRAVLFLKHNLRNMAQLEKEDFRLSITRYGTTFKKLAEQLAQQQPALIGISGTSLYSLYSDIIKKRRELNEFLYVATGDPWFHTKLCDLAQDLLELENEMEQREEKKSSKKAALLAEAIAKEKSLIFTGMIGRRLNGKEPAADGTTSRTFASFADAGAAATGPEASGPAAPGLATLGPAATDLVVRPAVAGSAAAARPFAVHPTLTGSSSQVLASLALPSLALLPSLRRLLGLRHW</sequence>
<dbReference type="EMBL" id="JAAAHW010006322">
    <property type="protein sequence ID" value="KAF9963120.1"/>
    <property type="molecule type" value="Genomic_DNA"/>
</dbReference>
<proteinExistence type="predicted"/>
<comment type="caution">
    <text evidence="1">The sequence shown here is derived from an EMBL/GenBank/DDBJ whole genome shotgun (WGS) entry which is preliminary data.</text>
</comment>
<organism evidence="1 2">
    <name type="scientific">Modicella reniformis</name>
    <dbReference type="NCBI Taxonomy" id="1440133"/>
    <lineage>
        <taxon>Eukaryota</taxon>
        <taxon>Fungi</taxon>
        <taxon>Fungi incertae sedis</taxon>
        <taxon>Mucoromycota</taxon>
        <taxon>Mortierellomycotina</taxon>
        <taxon>Mortierellomycetes</taxon>
        <taxon>Mortierellales</taxon>
        <taxon>Mortierellaceae</taxon>
        <taxon>Modicella</taxon>
    </lineage>
</organism>
<evidence type="ECO:0000313" key="1">
    <source>
        <dbReference type="EMBL" id="KAF9963120.1"/>
    </source>
</evidence>
<dbReference type="Proteomes" id="UP000749646">
    <property type="component" value="Unassembled WGS sequence"/>
</dbReference>
<dbReference type="OrthoDB" id="2399547at2759"/>
<protein>
    <submittedName>
        <fullName evidence="1">Uncharacterized protein</fullName>
    </submittedName>
</protein>
<keyword evidence="2" id="KW-1185">Reference proteome</keyword>
<reference evidence="1" key="1">
    <citation type="journal article" date="2020" name="Fungal Divers.">
        <title>Resolving the Mortierellaceae phylogeny through synthesis of multi-gene phylogenetics and phylogenomics.</title>
        <authorList>
            <person name="Vandepol N."/>
            <person name="Liber J."/>
            <person name="Desiro A."/>
            <person name="Na H."/>
            <person name="Kennedy M."/>
            <person name="Barry K."/>
            <person name="Grigoriev I.V."/>
            <person name="Miller A.N."/>
            <person name="O'Donnell K."/>
            <person name="Stajich J.E."/>
            <person name="Bonito G."/>
        </authorList>
    </citation>
    <scope>NUCLEOTIDE SEQUENCE</scope>
    <source>
        <strain evidence="1">MES-2147</strain>
    </source>
</reference>
<evidence type="ECO:0000313" key="2">
    <source>
        <dbReference type="Proteomes" id="UP000749646"/>
    </source>
</evidence>